<dbReference type="InterPro" id="IPR036961">
    <property type="entry name" value="Kinesin_motor_dom_sf"/>
</dbReference>
<name>A0A0H5RTZ3_9EUKA</name>
<keyword evidence="1 3" id="KW-0547">Nucleotide-binding</keyword>
<organism evidence="6">
    <name type="scientific">Spongospora subterranea</name>
    <dbReference type="NCBI Taxonomy" id="70186"/>
    <lineage>
        <taxon>Eukaryota</taxon>
        <taxon>Sar</taxon>
        <taxon>Rhizaria</taxon>
        <taxon>Endomyxa</taxon>
        <taxon>Phytomyxea</taxon>
        <taxon>Plasmodiophorida</taxon>
        <taxon>Plasmodiophoridae</taxon>
        <taxon>Spongospora</taxon>
    </lineage>
</organism>
<keyword evidence="3 4" id="KW-0505">Motor protein</keyword>
<evidence type="ECO:0000256" key="1">
    <source>
        <dbReference type="ARBA" id="ARBA00022741"/>
    </source>
</evidence>
<evidence type="ECO:0000256" key="2">
    <source>
        <dbReference type="ARBA" id="ARBA00022840"/>
    </source>
</evidence>
<protein>
    <recommendedName>
        <fullName evidence="4">Kinesin-like protein</fullName>
    </recommendedName>
</protein>
<dbReference type="PROSITE" id="PS00411">
    <property type="entry name" value="KINESIN_MOTOR_1"/>
    <property type="match status" value="1"/>
</dbReference>
<feature type="binding site" evidence="3">
    <location>
        <begin position="325"/>
        <end position="332"/>
    </location>
    <ligand>
        <name>ATP</name>
        <dbReference type="ChEBI" id="CHEBI:30616"/>
    </ligand>
</feature>
<dbReference type="InterPro" id="IPR027640">
    <property type="entry name" value="Kinesin-like_fam"/>
</dbReference>
<dbReference type="PANTHER" id="PTHR47972">
    <property type="entry name" value="KINESIN-LIKE PROTEIN KLP-3"/>
    <property type="match status" value="1"/>
</dbReference>
<dbReference type="EMBL" id="HACM01011762">
    <property type="protein sequence ID" value="CRZ12204.1"/>
    <property type="molecule type" value="Transcribed_RNA"/>
</dbReference>
<dbReference type="GO" id="GO:0005874">
    <property type="term" value="C:microtubule"/>
    <property type="evidence" value="ECO:0007669"/>
    <property type="project" value="UniProtKB-KW"/>
</dbReference>
<proteinExistence type="inferred from homology"/>
<dbReference type="GO" id="GO:0003777">
    <property type="term" value="F:microtubule motor activity"/>
    <property type="evidence" value="ECO:0007669"/>
    <property type="project" value="InterPro"/>
</dbReference>
<dbReference type="AlphaFoldDB" id="A0A0H5RTZ3"/>
<sequence>MTDGPSTAASQDSFNIPLSFNTPLQSITGGNYECGSQFGCRDSISNETYSNSEQYEPQRREDIFFSKLGTQSNSSDVQQLLNALQVAHENVAVCQEELRSSIREFSEYKLQAEASVQRLQLEIETLRACHITNEGQSRSGALSYVKLSIPIRFSDMRSQLSKLKESILVVREFFDISLRKLARRLQQQAQKSVETAFLNTARLTYDLGEARREKSLMETLYKKEMVLRRLLHDEVLRLKGSNRVISRIRPVADCERMSQLAPILHCDTHDSTSLTLTNPITGSQSQHEFDLVIGDHGSQESVFAPIRDLIVSALDGFPVSIFAYGAAGSGKTYTMSGTPANPGMTFLTMKSLFGLIDTRSTTHRYQVSLSIIELYNKLVFDLLSNPDRTVHCELSLDADEKGVVDVKGALEVEVNTWTAMEQGLWRGLRASISDRSSRSHCIVRVKIDGICQATGTKYQSRLNLVDLAGSENMDTAGLSGVRISGNKHINKSVISLGGIFRAMSSKRAHIPFRDNKLTYLLSDALSGEAKTVVIFCMSPCATQLSETLNSIQFATMLRSLRQPSEDEVRNEGSTPGNNI</sequence>
<dbReference type="SMART" id="SM00129">
    <property type="entry name" value="KISc"/>
    <property type="match status" value="1"/>
</dbReference>
<comment type="similarity">
    <text evidence="3 4">Belongs to the TRAFAC class myosin-kinesin ATPase superfamily. Kinesin family.</text>
</comment>
<dbReference type="SUPFAM" id="SSF52540">
    <property type="entry name" value="P-loop containing nucleoside triphosphate hydrolases"/>
    <property type="match status" value="1"/>
</dbReference>
<feature type="domain" description="Kinesin motor" evidence="5">
    <location>
        <begin position="241"/>
        <end position="560"/>
    </location>
</feature>
<keyword evidence="4" id="KW-0493">Microtubule</keyword>
<dbReference type="GO" id="GO:0007018">
    <property type="term" value="P:microtubule-based movement"/>
    <property type="evidence" value="ECO:0007669"/>
    <property type="project" value="InterPro"/>
</dbReference>
<dbReference type="InterPro" id="IPR027417">
    <property type="entry name" value="P-loop_NTPase"/>
</dbReference>
<dbReference type="InterPro" id="IPR019821">
    <property type="entry name" value="Kinesin_motor_CS"/>
</dbReference>
<dbReference type="PRINTS" id="PR00380">
    <property type="entry name" value="KINESINHEAVY"/>
</dbReference>
<reference evidence="6" key="1">
    <citation type="submission" date="2015-04" db="EMBL/GenBank/DDBJ databases">
        <title>The genome sequence of the plant pathogenic Rhizarian Plasmodiophora brassicae reveals insights in its biotrophic life cycle and the origin of chitin synthesis.</title>
        <authorList>
            <person name="Schwelm A."/>
            <person name="Fogelqvist J."/>
            <person name="Knaust A."/>
            <person name="Julke S."/>
            <person name="Lilja T."/>
            <person name="Dhandapani V."/>
            <person name="Bonilla-Rosso G."/>
            <person name="Karlsson M."/>
            <person name="Shevchenko A."/>
            <person name="Choi S.R."/>
            <person name="Kim H.G."/>
            <person name="Park J.Y."/>
            <person name="Lim Y.P."/>
            <person name="Ludwig-Muller J."/>
            <person name="Dixelius C."/>
        </authorList>
    </citation>
    <scope>NUCLEOTIDE SEQUENCE</scope>
    <source>
        <tissue evidence="6">Potato root galls</tissue>
    </source>
</reference>
<evidence type="ECO:0000313" key="6">
    <source>
        <dbReference type="EMBL" id="CRZ12204.1"/>
    </source>
</evidence>
<dbReference type="InterPro" id="IPR001752">
    <property type="entry name" value="Kinesin_motor_dom"/>
</dbReference>
<keyword evidence="2 3" id="KW-0067">ATP-binding</keyword>
<accession>A0A0H5RTZ3</accession>
<dbReference type="PROSITE" id="PS50067">
    <property type="entry name" value="KINESIN_MOTOR_2"/>
    <property type="match status" value="1"/>
</dbReference>
<evidence type="ECO:0000259" key="5">
    <source>
        <dbReference type="PROSITE" id="PS50067"/>
    </source>
</evidence>
<evidence type="ECO:0000256" key="3">
    <source>
        <dbReference type="PROSITE-ProRule" id="PRU00283"/>
    </source>
</evidence>
<dbReference type="Gene3D" id="3.40.850.10">
    <property type="entry name" value="Kinesin motor domain"/>
    <property type="match status" value="1"/>
</dbReference>
<evidence type="ECO:0000256" key="4">
    <source>
        <dbReference type="RuleBase" id="RU000394"/>
    </source>
</evidence>
<dbReference type="GO" id="GO:0008017">
    <property type="term" value="F:microtubule binding"/>
    <property type="evidence" value="ECO:0007669"/>
    <property type="project" value="InterPro"/>
</dbReference>
<dbReference type="GO" id="GO:0005524">
    <property type="term" value="F:ATP binding"/>
    <property type="evidence" value="ECO:0007669"/>
    <property type="project" value="UniProtKB-UniRule"/>
</dbReference>
<dbReference type="Pfam" id="PF00225">
    <property type="entry name" value="Kinesin"/>
    <property type="match status" value="1"/>
</dbReference>
<dbReference type="PANTHER" id="PTHR47972:SF28">
    <property type="entry name" value="KINESIN-LIKE PROTEIN KLP-3"/>
    <property type="match status" value="1"/>
</dbReference>